<name>A0ABT9ZN41_9BACI</name>
<dbReference type="Proteomes" id="UP001230005">
    <property type="component" value="Unassembled WGS sequence"/>
</dbReference>
<protein>
    <recommendedName>
        <fullName evidence="3">DUF3298 domain-containing protein</fullName>
    </recommendedName>
</protein>
<organism evidence="1 2">
    <name type="scientific">Evansella vedderi</name>
    <dbReference type="NCBI Taxonomy" id="38282"/>
    <lineage>
        <taxon>Bacteria</taxon>
        <taxon>Bacillati</taxon>
        <taxon>Bacillota</taxon>
        <taxon>Bacilli</taxon>
        <taxon>Bacillales</taxon>
        <taxon>Bacillaceae</taxon>
        <taxon>Evansella</taxon>
    </lineage>
</organism>
<sequence length="71" mass="8514">MHSFLQLLQDGEEQRNFQPDWGQGDYYEMVFYTGEAIAYKYSLQYDGITHFWHPWETEILSDEIADFLEGI</sequence>
<evidence type="ECO:0000313" key="1">
    <source>
        <dbReference type="EMBL" id="MDQ0252648.1"/>
    </source>
</evidence>
<gene>
    <name evidence="1" type="ORF">J2S74_000020</name>
</gene>
<dbReference type="RefSeq" id="WP_307320282.1">
    <property type="nucleotide sequence ID" value="NZ_JAUSUG010000001.1"/>
</dbReference>
<comment type="caution">
    <text evidence="1">The sequence shown here is derived from an EMBL/GenBank/DDBJ whole genome shotgun (WGS) entry which is preliminary data.</text>
</comment>
<reference evidence="1 2" key="1">
    <citation type="submission" date="2023-07" db="EMBL/GenBank/DDBJ databases">
        <title>Genomic Encyclopedia of Type Strains, Phase IV (KMG-IV): sequencing the most valuable type-strain genomes for metagenomic binning, comparative biology and taxonomic classification.</title>
        <authorList>
            <person name="Goeker M."/>
        </authorList>
    </citation>
    <scope>NUCLEOTIDE SEQUENCE [LARGE SCALE GENOMIC DNA]</scope>
    <source>
        <strain evidence="1 2">DSM 9768</strain>
    </source>
</reference>
<evidence type="ECO:0000313" key="2">
    <source>
        <dbReference type="Proteomes" id="UP001230005"/>
    </source>
</evidence>
<accession>A0ABT9ZN41</accession>
<keyword evidence="2" id="KW-1185">Reference proteome</keyword>
<evidence type="ECO:0008006" key="3">
    <source>
        <dbReference type="Google" id="ProtNLM"/>
    </source>
</evidence>
<dbReference type="EMBL" id="JAUSUG010000001">
    <property type="protein sequence ID" value="MDQ0252648.1"/>
    <property type="molecule type" value="Genomic_DNA"/>
</dbReference>
<proteinExistence type="predicted"/>